<dbReference type="InterPro" id="IPR011043">
    <property type="entry name" value="Gal_Oxase/kelch_b-propeller"/>
</dbReference>
<dbReference type="AlphaFoldDB" id="D2VWN4"/>
<evidence type="ECO:0000313" key="1">
    <source>
        <dbReference type="EMBL" id="EFC38726.1"/>
    </source>
</evidence>
<dbReference type="GeneID" id="8862741"/>
<dbReference type="OMA" id="GTCHTRD"/>
<dbReference type="KEGG" id="ngr:NAEGRDRAFT_81495"/>
<dbReference type="RefSeq" id="XP_002671470.1">
    <property type="nucleotide sequence ID" value="XM_002671424.1"/>
</dbReference>
<dbReference type="VEuPathDB" id="AmoebaDB:NAEGRDRAFT_81495"/>
<gene>
    <name evidence="1" type="ORF">NAEGRDRAFT_81495</name>
</gene>
<evidence type="ECO:0000313" key="2">
    <source>
        <dbReference type="Proteomes" id="UP000006671"/>
    </source>
</evidence>
<dbReference type="PANTHER" id="PTHR23244">
    <property type="entry name" value="KELCH REPEAT DOMAIN"/>
    <property type="match status" value="1"/>
</dbReference>
<dbReference type="InParanoid" id="D2VWN4"/>
<dbReference type="SUPFAM" id="SSF50965">
    <property type="entry name" value="Galactose oxidase, central domain"/>
    <property type="match status" value="1"/>
</dbReference>
<dbReference type="Gene3D" id="2.120.10.80">
    <property type="entry name" value="Kelch-type beta propeller"/>
    <property type="match status" value="2"/>
</dbReference>
<organism evidence="2">
    <name type="scientific">Naegleria gruberi</name>
    <name type="common">Amoeba</name>
    <dbReference type="NCBI Taxonomy" id="5762"/>
    <lineage>
        <taxon>Eukaryota</taxon>
        <taxon>Discoba</taxon>
        <taxon>Heterolobosea</taxon>
        <taxon>Tetramitia</taxon>
        <taxon>Eutetramitia</taxon>
        <taxon>Vahlkampfiidae</taxon>
        <taxon>Naegleria</taxon>
    </lineage>
</organism>
<protein>
    <submittedName>
        <fullName evidence="1">Predicted protein</fullName>
    </submittedName>
</protein>
<sequence length="495" mass="57389">MSQQTPLKPHLDFVIDKVKQLYVDGDTIDKQRTTTIRYPTHNIDPTTSRYFENSHNYQFICDDYLYIFMGSNIWHSFNSVVNDYCLMRIHLDEINRLYEETEKIAVEEVKTYNGCYGGRIFPACYYDDDLKEVFLYGGLKQGRTLSNEFYGIDMKTFIWRRYISSQWLPGLEGHTIVKRRNGEYYVYGGHGGNLVFTNSFYRVLLDHVAGTVEFQDMKKEKMFGFEHVTSTVAYHQSLYFDKIDAMVVFGGKLRSGENAPMSNDSLIFYFKTNTWIKVESTAIPCSSPIPAFKKIPDEYRVMTKNFWVKTPKTRSHNMVKISPTKLLSFGGTCHTRDQPQDFTRDVLIFDVEELTWQVCDTLSSHDPEVVYLVDTKHSIAASDESCLQGVGQIFGQESNEAKRSPHELNISEFDETFVGRNYFSMSLDYNRNSVYIFGGSVCSVNGTRRWESSDLTKFHFQLRPTISKAYRMMKIFIDSQNICGPFSDITIQTKE</sequence>
<accession>D2VWN4</accession>
<name>D2VWN4_NAEGR</name>
<dbReference type="Proteomes" id="UP000006671">
    <property type="component" value="Unassembled WGS sequence"/>
</dbReference>
<dbReference type="InterPro" id="IPR015915">
    <property type="entry name" value="Kelch-typ_b-propeller"/>
</dbReference>
<proteinExistence type="predicted"/>
<dbReference type="EMBL" id="GG738905">
    <property type="protein sequence ID" value="EFC38726.1"/>
    <property type="molecule type" value="Genomic_DNA"/>
</dbReference>
<dbReference type="OrthoDB" id="263283at2759"/>
<keyword evidence="2" id="KW-1185">Reference proteome</keyword>
<reference evidence="1 2" key="1">
    <citation type="journal article" date="2010" name="Cell">
        <title>The genome of Naegleria gruberi illuminates early eukaryotic versatility.</title>
        <authorList>
            <person name="Fritz-Laylin L.K."/>
            <person name="Prochnik S.E."/>
            <person name="Ginger M.L."/>
            <person name="Dacks J.B."/>
            <person name="Carpenter M.L."/>
            <person name="Field M.C."/>
            <person name="Kuo A."/>
            <person name="Paredez A."/>
            <person name="Chapman J."/>
            <person name="Pham J."/>
            <person name="Shu S."/>
            <person name="Neupane R."/>
            <person name="Cipriano M."/>
            <person name="Mancuso J."/>
            <person name="Tu H."/>
            <person name="Salamov A."/>
            <person name="Lindquist E."/>
            <person name="Shapiro H."/>
            <person name="Lucas S."/>
            <person name="Grigoriev I.V."/>
            <person name="Cande W.Z."/>
            <person name="Fulton C."/>
            <person name="Rokhsar D.S."/>
            <person name="Dawson S.C."/>
        </authorList>
    </citation>
    <scope>NUCLEOTIDE SEQUENCE [LARGE SCALE GENOMIC DNA]</scope>
    <source>
        <strain evidence="1 2">NEG-M</strain>
    </source>
</reference>